<protein>
    <submittedName>
        <fullName evidence="20">Neur_chan_LBD domain-containing protein</fullName>
    </submittedName>
</protein>
<accession>A0A0R3W4V6</accession>
<dbReference type="GO" id="GO:0045211">
    <property type="term" value="C:postsynaptic membrane"/>
    <property type="evidence" value="ECO:0007669"/>
    <property type="project" value="InterPro"/>
</dbReference>
<dbReference type="InterPro" id="IPR006202">
    <property type="entry name" value="Neur_chan_lig-bd"/>
</dbReference>
<dbReference type="FunFam" id="2.70.170.10:FF:000028">
    <property type="entry name" value="AcetylCholine Receptor"/>
    <property type="match status" value="1"/>
</dbReference>
<evidence type="ECO:0000259" key="17">
    <source>
        <dbReference type="Pfam" id="PF02932"/>
    </source>
</evidence>
<dbReference type="AlphaFoldDB" id="A0A0R3W4V6"/>
<keyword evidence="9" id="KW-0675">Receptor</keyword>
<dbReference type="GO" id="GO:0004888">
    <property type="term" value="F:transmembrane signaling receptor activity"/>
    <property type="evidence" value="ECO:0007669"/>
    <property type="project" value="InterPro"/>
</dbReference>
<feature type="chain" id="PRO_5043073551" evidence="14">
    <location>
        <begin position="20"/>
        <end position="638"/>
    </location>
</feature>
<evidence type="ECO:0000256" key="11">
    <source>
        <dbReference type="ARBA" id="ARBA00023286"/>
    </source>
</evidence>
<keyword evidence="7 14" id="KW-0472">Membrane</keyword>
<dbReference type="EMBL" id="UYRS01018393">
    <property type="protein sequence ID" value="VDK34527.1"/>
    <property type="molecule type" value="Genomic_DNA"/>
</dbReference>
<feature type="signal peptide" evidence="14">
    <location>
        <begin position="1"/>
        <end position="19"/>
    </location>
</feature>
<dbReference type="SUPFAM" id="SSF90112">
    <property type="entry name" value="Neurotransmitter-gated ion-channel transmembrane pore"/>
    <property type="match status" value="1"/>
</dbReference>
<keyword evidence="6 14" id="KW-0406">Ion transport</keyword>
<evidence type="ECO:0000256" key="3">
    <source>
        <dbReference type="ARBA" id="ARBA00022692"/>
    </source>
</evidence>
<evidence type="ECO:0000256" key="14">
    <source>
        <dbReference type="RuleBase" id="RU000687"/>
    </source>
</evidence>
<comment type="subcellular location">
    <subcellularLocation>
        <location evidence="13">Synaptic cell membrane</location>
        <topology evidence="13">Multi-pass membrane protein</topology>
    </subcellularLocation>
</comment>
<evidence type="ECO:0000313" key="20">
    <source>
        <dbReference type="WBParaSite" id="TASK_0000510901-mRNA-1"/>
    </source>
</evidence>
<evidence type="ECO:0000256" key="7">
    <source>
        <dbReference type="ARBA" id="ARBA00023136"/>
    </source>
</evidence>
<dbReference type="PROSITE" id="PS00236">
    <property type="entry name" value="NEUROTR_ION_CHANNEL"/>
    <property type="match status" value="1"/>
</dbReference>
<feature type="compositionally biased region" description="Polar residues" evidence="15">
    <location>
        <begin position="535"/>
        <end position="544"/>
    </location>
</feature>
<evidence type="ECO:0000256" key="6">
    <source>
        <dbReference type="ARBA" id="ARBA00023065"/>
    </source>
</evidence>
<feature type="transmembrane region" description="Helical" evidence="14">
    <location>
        <begin position="611"/>
        <end position="628"/>
    </location>
</feature>
<evidence type="ECO:0000313" key="19">
    <source>
        <dbReference type="Proteomes" id="UP000282613"/>
    </source>
</evidence>
<reference evidence="18 19" key="2">
    <citation type="submission" date="2018-11" db="EMBL/GenBank/DDBJ databases">
        <authorList>
            <consortium name="Pathogen Informatics"/>
        </authorList>
    </citation>
    <scope>NUCLEOTIDE SEQUENCE [LARGE SCALE GENOMIC DNA]</scope>
</reference>
<evidence type="ECO:0000256" key="13">
    <source>
        <dbReference type="ARBA" id="ARBA00034099"/>
    </source>
</evidence>
<dbReference type="InterPro" id="IPR036719">
    <property type="entry name" value="Neuro-gated_channel_TM_sf"/>
</dbReference>
<keyword evidence="4 14" id="KW-1133">Transmembrane helix</keyword>
<evidence type="ECO:0000259" key="16">
    <source>
        <dbReference type="Pfam" id="PF02931"/>
    </source>
</evidence>
<dbReference type="InterPro" id="IPR006201">
    <property type="entry name" value="Neur_channel"/>
</dbReference>
<dbReference type="Proteomes" id="UP000282613">
    <property type="component" value="Unassembled WGS sequence"/>
</dbReference>
<keyword evidence="12 14" id="KW-0407">Ion channel</keyword>
<evidence type="ECO:0000256" key="4">
    <source>
        <dbReference type="ARBA" id="ARBA00022989"/>
    </source>
</evidence>
<feature type="domain" description="Neurotransmitter-gated ion-channel ligand-binding" evidence="16">
    <location>
        <begin position="39"/>
        <end position="232"/>
    </location>
</feature>
<dbReference type="Gene3D" id="2.70.170.10">
    <property type="entry name" value="Neurotransmitter-gated ion-channel ligand-binding domain"/>
    <property type="match status" value="1"/>
</dbReference>
<dbReference type="InterPro" id="IPR018000">
    <property type="entry name" value="Neurotransmitter_ion_chnl_CS"/>
</dbReference>
<keyword evidence="11" id="KW-1071">Ligand-gated ion channel</keyword>
<keyword evidence="14" id="KW-0732">Signal</keyword>
<dbReference type="PRINTS" id="PR00252">
    <property type="entry name" value="NRIONCHANNEL"/>
</dbReference>
<feature type="domain" description="Neurotransmitter-gated ion-channel transmembrane" evidence="17">
    <location>
        <begin position="282"/>
        <end position="472"/>
    </location>
</feature>
<keyword evidence="19" id="KW-1185">Reference proteome</keyword>
<dbReference type="Gene3D" id="1.20.58.390">
    <property type="entry name" value="Neurotransmitter-gated ion-channel transmembrane domain"/>
    <property type="match status" value="1"/>
</dbReference>
<dbReference type="InterPro" id="IPR036734">
    <property type="entry name" value="Neur_chan_lig-bd_sf"/>
</dbReference>
<keyword evidence="1 14" id="KW-0813">Transport</keyword>
<feature type="region of interest" description="Disordered" evidence="15">
    <location>
        <begin position="530"/>
        <end position="561"/>
    </location>
</feature>
<sequence length="638" mass="72508">MRHRLFLLCLLVILLAGHGRLGPAPKGHPKINKTKSVEKALIRMLIERYRRYGVIGRPVSDSKTVLKVNYGLQLIQILDLDENKQILHTNCWSMYKWNDSLLRWNPTEHGNVTEVRIFPSQVWTPDIQLFNFADERIREHRIARVVVHSDGSILWVPQALFKSTCQVEITYFPFDTQICTLEFGSWTYDRTQLELDWWVSSISPIPMAYVDFVDYVPSNEWRTDGEAEKDIVHTNRTKQIKAYKRYQERNQTDGDVVTTKQYTVLCYRVRLHRNPSFYIFILVVPCILLSSLTIVVFWLPPESPAKMMLGMNIFVTFFLLLLVLAGQTPNAVKEFPLIGIKAAYLVEHLFGETGAYFCLNMIMITLSTFLATLVIHFHYRGARNGPLPAILHRIIIEGMGRLMMVRQSIPLPEEKKTLSHVVTRTGTGGLGSRGSRRRKVRVPELPSNKFLEDDDDDDDHMNNTNTTTNNESPRRLPFGATTNCIEGGGSWKNQMSGAGNRAAYSTSGTHTTCPGCMGLGDSVGDLSRRSGGTSGQFDWHTSATEPLRGTPAANLDSEDSPIMLSSSTSLERDVRELKRYVRMFVNRQKEGARKNAIAMEWRTMALVLDRLFFFVYIATIGITVVTSLPRSKRFEGSN</sequence>
<feature type="transmembrane region" description="Helical" evidence="14">
    <location>
        <begin position="354"/>
        <end position="375"/>
    </location>
</feature>
<keyword evidence="3 14" id="KW-0812">Transmembrane</keyword>
<dbReference type="InterPro" id="IPR006029">
    <property type="entry name" value="Neurotrans-gated_channel_TM"/>
</dbReference>
<dbReference type="GO" id="GO:0022848">
    <property type="term" value="F:acetylcholine-gated monoatomic cation-selective channel activity"/>
    <property type="evidence" value="ECO:0007669"/>
    <property type="project" value="InterPro"/>
</dbReference>
<keyword evidence="8" id="KW-1015">Disulfide bond</keyword>
<evidence type="ECO:0000256" key="2">
    <source>
        <dbReference type="ARBA" id="ARBA00022475"/>
    </source>
</evidence>
<gene>
    <name evidence="18" type="ORF">TASK_LOCUS5110</name>
</gene>
<evidence type="ECO:0000256" key="9">
    <source>
        <dbReference type="ARBA" id="ARBA00023170"/>
    </source>
</evidence>
<dbReference type="Pfam" id="PF02932">
    <property type="entry name" value="Neur_chan_memb"/>
    <property type="match status" value="1"/>
</dbReference>
<name>A0A0R3W4V6_TAEAS</name>
<dbReference type="PRINTS" id="PR00254">
    <property type="entry name" value="NICOTINICR"/>
</dbReference>
<evidence type="ECO:0000256" key="5">
    <source>
        <dbReference type="ARBA" id="ARBA00023018"/>
    </source>
</evidence>
<feature type="transmembrane region" description="Helical" evidence="14">
    <location>
        <begin position="307"/>
        <end position="326"/>
    </location>
</feature>
<evidence type="ECO:0000256" key="1">
    <source>
        <dbReference type="ARBA" id="ARBA00022448"/>
    </source>
</evidence>
<dbReference type="SUPFAM" id="SSF63712">
    <property type="entry name" value="Nicotinic receptor ligand binding domain-like"/>
    <property type="match status" value="1"/>
</dbReference>
<keyword evidence="2" id="KW-1003">Cell membrane</keyword>
<organism evidence="20">
    <name type="scientific">Taenia asiatica</name>
    <name type="common">Asian tapeworm</name>
    <dbReference type="NCBI Taxonomy" id="60517"/>
    <lineage>
        <taxon>Eukaryota</taxon>
        <taxon>Metazoa</taxon>
        <taxon>Spiralia</taxon>
        <taxon>Lophotrochozoa</taxon>
        <taxon>Platyhelminthes</taxon>
        <taxon>Cestoda</taxon>
        <taxon>Eucestoda</taxon>
        <taxon>Cyclophyllidea</taxon>
        <taxon>Taeniidae</taxon>
        <taxon>Taenia</taxon>
    </lineage>
</organism>
<dbReference type="PANTHER" id="PTHR18945">
    <property type="entry name" value="NEUROTRANSMITTER GATED ION CHANNEL"/>
    <property type="match status" value="1"/>
</dbReference>
<dbReference type="OrthoDB" id="5975154at2759"/>
<feature type="region of interest" description="Disordered" evidence="15">
    <location>
        <begin position="424"/>
        <end position="477"/>
    </location>
</feature>
<proteinExistence type="inferred from homology"/>
<dbReference type="Pfam" id="PF02931">
    <property type="entry name" value="Neur_chan_LBD"/>
    <property type="match status" value="1"/>
</dbReference>
<dbReference type="CDD" id="cd19051">
    <property type="entry name" value="LGIC_TM_cation"/>
    <property type="match status" value="1"/>
</dbReference>
<dbReference type="CDD" id="cd19033">
    <property type="entry name" value="LGIC_ECD_nAChR_proto-like"/>
    <property type="match status" value="1"/>
</dbReference>
<dbReference type="InterPro" id="IPR038050">
    <property type="entry name" value="Neuro_actylchol_rec"/>
</dbReference>
<reference evidence="20" key="1">
    <citation type="submission" date="2017-02" db="UniProtKB">
        <authorList>
            <consortium name="WormBaseParasite"/>
        </authorList>
    </citation>
    <scope>IDENTIFICATION</scope>
</reference>
<evidence type="ECO:0000313" key="18">
    <source>
        <dbReference type="EMBL" id="VDK34527.1"/>
    </source>
</evidence>
<dbReference type="InterPro" id="IPR002394">
    <property type="entry name" value="Nicotinic_acetylcholine_rcpt"/>
</dbReference>
<evidence type="ECO:0000256" key="8">
    <source>
        <dbReference type="ARBA" id="ARBA00023157"/>
    </source>
</evidence>
<evidence type="ECO:0000256" key="12">
    <source>
        <dbReference type="ARBA" id="ARBA00023303"/>
    </source>
</evidence>
<keyword evidence="5" id="KW-0770">Synapse</keyword>
<dbReference type="STRING" id="60517.A0A0R3W4V6"/>
<evidence type="ECO:0000256" key="10">
    <source>
        <dbReference type="ARBA" id="ARBA00023180"/>
    </source>
</evidence>
<comment type="similarity">
    <text evidence="14">Belongs to the ligand-gated ion channel (TC 1.A.9) family.</text>
</comment>
<keyword evidence="10" id="KW-0325">Glycoprotein</keyword>
<evidence type="ECO:0000256" key="15">
    <source>
        <dbReference type="SAM" id="MobiDB-lite"/>
    </source>
</evidence>
<dbReference type="WBParaSite" id="TASK_0000510901-mRNA-1">
    <property type="protein sequence ID" value="TASK_0000510901-mRNA-1"/>
    <property type="gene ID" value="TASK_0000510901"/>
</dbReference>
<feature type="transmembrane region" description="Helical" evidence="14">
    <location>
        <begin position="277"/>
        <end position="300"/>
    </location>
</feature>